<accession>A0A265NFA9</accession>
<dbReference type="Proteomes" id="UP000216498">
    <property type="component" value="Unassembled WGS sequence"/>
</dbReference>
<evidence type="ECO:0000256" key="1">
    <source>
        <dbReference type="SAM" id="MobiDB-lite"/>
    </source>
</evidence>
<feature type="compositionally biased region" description="Basic residues" evidence="1">
    <location>
        <begin position="1"/>
        <end position="12"/>
    </location>
</feature>
<feature type="region of interest" description="Disordered" evidence="1">
    <location>
        <begin position="1"/>
        <end position="34"/>
    </location>
</feature>
<keyword evidence="3" id="KW-1185">Reference proteome</keyword>
<dbReference type="AlphaFoldDB" id="A0A265NFA9"/>
<sequence>MKQRKDNKKKKETIKSKSLETGDKKLNGPNRPST</sequence>
<comment type="caution">
    <text evidence="2">The sequence shown here is derived from an EMBL/GenBank/DDBJ whole genome shotgun (WGS) entry which is preliminary data.</text>
</comment>
<evidence type="ECO:0000313" key="3">
    <source>
        <dbReference type="Proteomes" id="UP000216498"/>
    </source>
</evidence>
<protein>
    <submittedName>
        <fullName evidence="2">Spore protein</fullName>
    </submittedName>
</protein>
<organism evidence="2 3">
    <name type="scientific">Virgibacillus indicus</name>
    <dbReference type="NCBI Taxonomy" id="2024554"/>
    <lineage>
        <taxon>Bacteria</taxon>
        <taxon>Bacillati</taxon>
        <taxon>Bacillota</taxon>
        <taxon>Bacilli</taxon>
        <taxon>Bacillales</taxon>
        <taxon>Bacillaceae</taxon>
        <taxon>Virgibacillus</taxon>
    </lineage>
</organism>
<dbReference type="RefSeq" id="WP_094883741.1">
    <property type="nucleotide sequence ID" value="NZ_NPMS01000001.1"/>
</dbReference>
<feature type="compositionally biased region" description="Basic and acidic residues" evidence="1">
    <location>
        <begin position="13"/>
        <end position="26"/>
    </location>
</feature>
<dbReference type="EMBL" id="NPMS01000001">
    <property type="protein sequence ID" value="OZU90144.1"/>
    <property type="molecule type" value="Genomic_DNA"/>
</dbReference>
<gene>
    <name evidence="2" type="ORF">CIL03_03100</name>
</gene>
<reference evidence="2 3" key="1">
    <citation type="submission" date="2017-08" db="EMBL/GenBank/DDBJ databases">
        <title>Virgibacillus indicus sp. nov. and Virgibacillus profoundi sp. nov, two moderately halophilic bacteria isolated from marine sediment by using the Microfluidic Streak Plate.</title>
        <authorList>
            <person name="Xu B."/>
            <person name="Hu B."/>
            <person name="Wang J."/>
            <person name="Zhu Y."/>
            <person name="Huang L."/>
            <person name="Du W."/>
            <person name="Huang Y."/>
        </authorList>
    </citation>
    <scope>NUCLEOTIDE SEQUENCE [LARGE SCALE GENOMIC DNA]</scope>
    <source>
        <strain evidence="2 3">IO3-P2-C2</strain>
    </source>
</reference>
<proteinExistence type="predicted"/>
<name>A0A265NFA9_9BACI</name>
<evidence type="ECO:0000313" key="2">
    <source>
        <dbReference type="EMBL" id="OZU90144.1"/>
    </source>
</evidence>